<accession>A0A1J5Q9X3</accession>
<organism evidence="1">
    <name type="scientific">mine drainage metagenome</name>
    <dbReference type="NCBI Taxonomy" id="410659"/>
    <lineage>
        <taxon>unclassified sequences</taxon>
        <taxon>metagenomes</taxon>
        <taxon>ecological metagenomes</taxon>
    </lineage>
</organism>
<reference evidence="1" key="1">
    <citation type="submission" date="2016-10" db="EMBL/GenBank/DDBJ databases">
        <title>Sequence of Gallionella enrichment culture.</title>
        <authorList>
            <person name="Poehlein A."/>
            <person name="Muehling M."/>
            <person name="Daniel R."/>
        </authorList>
    </citation>
    <scope>NUCLEOTIDE SEQUENCE</scope>
</reference>
<dbReference type="AlphaFoldDB" id="A0A1J5Q9X3"/>
<protein>
    <submittedName>
        <fullName evidence="1">Uncharacterized protein</fullName>
    </submittedName>
</protein>
<proteinExistence type="predicted"/>
<evidence type="ECO:0000313" key="1">
    <source>
        <dbReference type="EMBL" id="OIQ74291.1"/>
    </source>
</evidence>
<name>A0A1J5Q9X3_9ZZZZ</name>
<dbReference type="EMBL" id="MLJW01002558">
    <property type="protein sequence ID" value="OIQ74291.1"/>
    <property type="molecule type" value="Genomic_DNA"/>
</dbReference>
<sequence length="79" mass="8831">MGARDSNSTISTHELGKKFCSSDDLDTKFACLQQFYILWADRRGDDDQLQLAKSVIGDVLRIVSDESNGTQRTKGIEFS</sequence>
<comment type="caution">
    <text evidence="1">The sequence shown here is derived from an EMBL/GenBank/DDBJ whole genome shotgun (WGS) entry which is preliminary data.</text>
</comment>
<gene>
    <name evidence="1" type="ORF">GALL_440570</name>
</gene>